<sequence>MLRLCALIAALGSLTACAADPAPRAVVDIESVVPTPAIPVGAGASTGSYTVDCGRNAENHRNSDNLVASPGVRDGAHHLHDYVGNLSTDAFSTNDSLAAAKTTCRDGDASSYYWPVLHLNGHHDEVRAPDSVHITFLGSPVSKVVAMPRFLRTVTGDAKAGQGARPTWTCAGFPDRATTSYPRCPAGARILRVYEFPSCWDGRATDSPDHKAHLRFPTGNGACPRATFPVPRLRVEVGYDLPADTDFTISSFPEVADRASASDHAHFVNVRTEAATADVVTCINQGRDC</sequence>
<evidence type="ECO:0000313" key="3">
    <source>
        <dbReference type="EMBL" id="PPK62194.1"/>
    </source>
</evidence>
<dbReference type="PROSITE" id="PS51257">
    <property type="entry name" value="PROKAR_LIPOPROTEIN"/>
    <property type="match status" value="1"/>
</dbReference>
<protein>
    <submittedName>
        <fullName evidence="3">Uncharacterized protein DUF1996</fullName>
    </submittedName>
</protein>
<feature type="signal peptide" evidence="1">
    <location>
        <begin position="1"/>
        <end position="18"/>
    </location>
</feature>
<dbReference type="PANTHER" id="PTHR43662:SF3">
    <property type="entry name" value="DOMAIN PROTEIN, PUTATIVE (AFU_ORTHOLOGUE AFUA_6G11970)-RELATED"/>
    <property type="match status" value="1"/>
</dbReference>
<dbReference type="RefSeq" id="WP_245931761.1">
    <property type="nucleotide sequence ID" value="NZ_CP154825.1"/>
</dbReference>
<proteinExistence type="predicted"/>
<feature type="chain" id="PRO_5015683365" evidence="1">
    <location>
        <begin position="19"/>
        <end position="289"/>
    </location>
</feature>
<comment type="caution">
    <text evidence="3">The sequence shown here is derived from an EMBL/GenBank/DDBJ whole genome shotgun (WGS) entry which is preliminary data.</text>
</comment>
<dbReference type="AlphaFoldDB" id="A0A2S6GCJ1"/>
<dbReference type="EMBL" id="PTIX01000036">
    <property type="protein sequence ID" value="PPK62194.1"/>
    <property type="molecule type" value="Genomic_DNA"/>
</dbReference>
<dbReference type="InterPro" id="IPR018535">
    <property type="entry name" value="DUF1996"/>
</dbReference>
<gene>
    <name evidence="3" type="ORF">CLV40_1365</name>
</gene>
<dbReference type="PANTHER" id="PTHR43662">
    <property type="match status" value="1"/>
</dbReference>
<dbReference type="Proteomes" id="UP000239203">
    <property type="component" value="Unassembled WGS sequence"/>
</dbReference>
<organism evidence="3 4">
    <name type="scientific">Actinokineospora auranticolor</name>
    <dbReference type="NCBI Taxonomy" id="155976"/>
    <lineage>
        <taxon>Bacteria</taxon>
        <taxon>Bacillati</taxon>
        <taxon>Actinomycetota</taxon>
        <taxon>Actinomycetes</taxon>
        <taxon>Pseudonocardiales</taxon>
        <taxon>Pseudonocardiaceae</taxon>
        <taxon>Actinokineospora</taxon>
    </lineage>
</organism>
<keyword evidence="4" id="KW-1185">Reference proteome</keyword>
<keyword evidence="1" id="KW-0732">Signal</keyword>
<feature type="domain" description="DUF1996" evidence="2">
    <location>
        <begin position="69"/>
        <end position="269"/>
    </location>
</feature>
<accession>A0A2S6GCJ1</accession>
<evidence type="ECO:0000259" key="2">
    <source>
        <dbReference type="Pfam" id="PF09362"/>
    </source>
</evidence>
<reference evidence="3 4" key="1">
    <citation type="submission" date="2018-02" db="EMBL/GenBank/DDBJ databases">
        <title>Genomic Encyclopedia of Archaeal and Bacterial Type Strains, Phase II (KMG-II): from individual species to whole genera.</title>
        <authorList>
            <person name="Goeker M."/>
        </authorList>
    </citation>
    <scope>NUCLEOTIDE SEQUENCE [LARGE SCALE GENOMIC DNA]</scope>
    <source>
        <strain evidence="3 4">YU 961-1</strain>
    </source>
</reference>
<dbReference type="Pfam" id="PF09362">
    <property type="entry name" value="DUF1996"/>
    <property type="match status" value="1"/>
</dbReference>
<name>A0A2S6GCJ1_9PSEU</name>
<evidence type="ECO:0000313" key="4">
    <source>
        <dbReference type="Proteomes" id="UP000239203"/>
    </source>
</evidence>
<evidence type="ECO:0000256" key="1">
    <source>
        <dbReference type="SAM" id="SignalP"/>
    </source>
</evidence>